<dbReference type="PANTHER" id="PTHR42911">
    <property type="entry name" value="MODULATOR OF FTSH PROTEASE HFLC"/>
    <property type="match status" value="1"/>
</dbReference>
<proteinExistence type="inferred from homology"/>
<evidence type="ECO:0000256" key="3">
    <source>
        <dbReference type="ARBA" id="ARBA00022692"/>
    </source>
</evidence>
<gene>
    <name evidence="8" type="ORF">EAH84_10970</name>
</gene>
<evidence type="ECO:0000256" key="2">
    <source>
        <dbReference type="ARBA" id="ARBA00007862"/>
    </source>
</evidence>
<keyword evidence="9" id="KW-1185">Reference proteome</keyword>
<evidence type="ECO:0000256" key="6">
    <source>
        <dbReference type="PIRNR" id="PIRNR005651"/>
    </source>
</evidence>
<keyword evidence="8" id="KW-0645">Protease</keyword>
<dbReference type="EMBL" id="RCZK01000008">
    <property type="protein sequence ID" value="TPG11999.1"/>
    <property type="molecule type" value="Genomic_DNA"/>
</dbReference>
<sequence>MSATLWRNPVAIGLAVLFAFVLMASTFTIVPETEQVVVLRFEKVVRTVNAYKPKEVFGRTGAGMIAKVPFVDRLVWINKRVLDVDYDNQQVLSSDQLRLEVDAYARFRITDPLKAVNATGSVGSTEERVRDALQPLLGSSIRAELGNQPFATLLTPERDRVMDNIQRRLQRLATQYGVQIVDVRIKHADLPDGSPLDSALKRMQTARQQQAVTIRAQGRKDAQIVRADADANAARIYAESFSKDASFYDFYRAMQSYRHTFGADGGDTPTGSTSIILSPNNSYMKQFEGGGR</sequence>
<keyword evidence="3" id="KW-0812">Transmembrane</keyword>
<dbReference type="InterPro" id="IPR036013">
    <property type="entry name" value="Band_7/SPFH_dom_sf"/>
</dbReference>
<feature type="domain" description="Band 7" evidence="7">
    <location>
        <begin position="25"/>
        <end position="204"/>
    </location>
</feature>
<keyword evidence="8" id="KW-0378">Hydrolase</keyword>
<dbReference type="SMART" id="SM00244">
    <property type="entry name" value="PHB"/>
    <property type="match status" value="1"/>
</dbReference>
<dbReference type="Proteomes" id="UP000318413">
    <property type="component" value="Unassembled WGS sequence"/>
</dbReference>
<dbReference type="GO" id="GO:0016020">
    <property type="term" value="C:membrane"/>
    <property type="evidence" value="ECO:0007669"/>
    <property type="project" value="UniProtKB-SubCell"/>
</dbReference>
<dbReference type="GO" id="GO:0006508">
    <property type="term" value="P:proteolysis"/>
    <property type="evidence" value="ECO:0007669"/>
    <property type="project" value="UniProtKB-KW"/>
</dbReference>
<keyword evidence="4" id="KW-1133">Transmembrane helix</keyword>
<dbReference type="PIRSF" id="PIRSF005651">
    <property type="entry name" value="HflC"/>
    <property type="match status" value="1"/>
</dbReference>
<keyword evidence="5" id="KW-0472">Membrane</keyword>
<accession>A0A502CIW5</accession>
<name>A0A502CIW5_9SPHN</name>
<dbReference type="GO" id="GO:0008233">
    <property type="term" value="F:peptidase activity"/>
    <property type="evidence" value="ECO:0007669"/>
    <property type="project" value="UniProtKB-KW"/>
</dbReference>
<dbReference type="InterPro" id="IPR001107">
    <property type="entry name" value="Band_7"/>
</dbReference>
<reference evidence="8 9" key="1">
    <citation type="journal article" date="2019" name="Environ. Microbiol.">
        <title>Species interactions and distinct microbial communities in high Arctic permafrost affected cryosols are associated with the CH4 and CO2 gas fluxes.</title>
        <authorList>
            <person name="Altshuler I."/>
            <person name="Hamel J."/>
            <person name="Turney S."/>
            <person name="Magnuson E."/>
            <person name="Levesque R."/>
            <person name="Greer C."/>
            <person name="Whyte L.G."/>
        </authorList>
    </citation>
    <scope>NUCLEOTIDE SEQUENCE [LARGE SCALE GENOMIC DNA]</scope>
    <source>
        <strain evidence="8 9">S5.1</strain>
    </source>
</reference>
<dbReference type="AlphaFoldDB" id="A0A502CIW5"/>
<evidence type="ECO:0000313" key="9">
    <source>
        <dbReference type="Proteomes" id="UP000318413"/>
    </source>
</evidence>
<organism evidence="8 9">
    <name type="scientific">Sphingomonas oligophenolica</name>
    <dbReference type="NCBI Taxonomy" id="301154"/>
    <lineage>
        <taxon>Bacteria</taxon>
        <taxon>Pseudomonadati</taxon>
        <taxon>Pseudomonadota</taxon>
        <taxon>Alphaproteobacteria</taxon>
        <taxon>Sphingomonadales</taxon>
        <taxon>Sphingomonadaceae</taxon>
        <taxon>Sphingomonas</taxon>
    </lineage>
</organism>
<dbReference type="SUPFAM" id="SSF117892">
    <property type="entry name" value="Band 7/SPFH domain"/>
    <property type="match status" value="1"/>
</dbReference>
<comment type="function">
    <text evidence="6">HflC and HflK could regulate a protease.</text>
</comment>
<evidence type="ECO:0000256" key="5">
    <source>
        <dbReference type="ARBA" id="ARBA00023136"/>
    </source>
</evidence>
<comment type="caution">
    <text evidence="8">The sequence shown here is derived from an EMBL/GenBank/DDBJ whole genome shotgun (WGS) entry which is preliminary data.</text>
</comment>
<dbReference type="Pfam" id="PF01145">
    <property type="entry name" value="Band_7"/>
    <property type="match status" value="1"/>
</dbReference>
<dbReference type="Gene3D" id="3.30.479.30">
    <property type="entry name" value="Band 7 domain"/>
    <property type="match status" value="1"/>
</dbReference>
<evidence type="ECO:0000259" key="7">
    <source>
        <dbReference type="SMART" id="SM00244"/>
    </source>
</evidence>
<protein>
    <recommendedName>
        <fullName evidence="6">Protein HflC</fullName>
    </recommendedName>
</protein>
<dbReference type="PANTHER" id="PTHR42911:SF1">
    <property type="entry name" value="MODULATOR OF FTSH PROTEASE HFLC"/>
    <property type="match status" value="1"/>
</dbReference>
<dbReference type="OrthoDB" id="9812991at2"/>
<comment type="subcellular location">
    <subcellularLocation>
        <location evidence="1">Membrane</location>
        <topology evidence="1">Single-pass membrane protein</topology>
    </subcellularLocation>
</comment>
<evidence type="ECO:0000256" key="1">
    <source>
        <dbReference type="ARBA" id="ARBA00004167"/>
    </source>
</evidence>
<evidence type="ECO:0000313" key="8">
    <source>
        <dbReference type="EMBL" id="TPG11999.1"/>
    </source>
</evidence>
<dbReference type="CDD" id="cd03405">
    <property type="entry name" value="SPFH_HflC"/>
    <property type="match status" value="1"/>
</dbReference>
<comment type="similarity">
    <text evidence="2 6">Belongs to the band 7/mec-2 family. HflC subfamily.</text>
</comment>
<evidence type="ECO:0000256" key="4">
    <source>
        <dbReference type="ARBA" id="ARBA00022989"/>
    </source>
</evidence>
<dbReference type="InterPro" id="IPR010200">
    <property type="entry name" value="HflC"/>
</dbReference>